<evidence type="ECO:0000313" key="2">
    <source>
        <dbReference type="Proteomes" id="UP000001401"/>
    </source>
</evidence>
<protein>
    <submittedName>
        <fullName evidence="1">Uncharacterized protein</fullName>
    </submittedName>
</protein>
<dbReference type="AlphaFoldDB" id="E6TUD4"/>
<dbReference type="EMBL" id="CP002394">
    <property type="protein sequence ID" value="ADU29690.1"/>
    <property type="molecule type" value="Genomic_DNA"/>
</dbReference>
<dbReference type="Proteomes" id="UP000001401">
    <property type="component" value="Chromosome"/>
</dbReference>
<reference evidence="1" key="1">
    <citation type="submission" date="2010-12" db="EMBL/GenBank/DDBJ databases">
        <title>Complete sequence of Bacillus cellulosilyticus DSM 2522.</title>
        <authorList>
            <consortium name="US DOE Joint Genome Institute"/>
            <person name="Lucas S."/>
            <person name="Copeland A."/>
            <person name="Lapidus A."/>
            <person name="Cheng J.-F."/>
            <person name="Bruce D."/>
            <person name="Goodwin L."/>
            <person name="Pitluck S."/>
            <person name="Chertkov O."/>
            <person name="Detter J.C."/>
            <person name="Han C."/>
            <person name="Tapia R."/>
            <person name="Land M."/>
            <person name="Hauser L."/>
            <person name="Jeffries C."/>
            <person name="Kyrpides N."/>
            <person name="Ivanova N."/>
            <person name="Mikhailova N."/>
            <person name="Brumm P."/>
            <person name="Mead D."/>
            <person name="Woyke T."/>
        </authorList>
    </citation>
    <scope>NUCLEOTIDE SEQUENCE [LARGE SCALE GENOMIC DNA]</scope>
    <source>
        <strain evidence="1">DSM 2522</strain>
    </source>
</reference>
<sequence length="35" mass="3905">MRNAILVAHDIKFNTCAVTPNHFPSFFKILGSVKS</sequence>
<proteinExistence type="predicted"/>
<dbReference type="KEGG" id="bco:Bcell_1427"/>
<dbReference type="HOGENOM" id="CLU_3363124_0_0_9"/>
<organism evidence="1 2">
    <name type="scientific">Evansella cellulosilytica (strain ATCC 21833 / DSM 2522 / FERM P-1141 / JCM 9156 / N-4)</name>
    <name type="common">Bacillus cellulosilyticus</name>
    <dbReference type="NCBI Taxonomy" id="649639"/>
    <lineage>
        <taxon>Bacteria</taxon>
        <taxon>Bacillati</taxon>
        <taxon>Bacillota</taxon>
        <taxon>Bacilli</taxon>
        <taxon>Bacillales</taxon>
        <taxon>Bacillaceae</taxon>
        <taxon>Evansella</taxon>
    </lineage>
</organism>
<dbReference type="STRING" id="649639.Bcell_1427"/>
<gene>
    <name evidence="1" type="ordered locus">Bcell_1427</name>
</gene>
<evidence type="ECO:0000313" key="1">
    <source>
        <dbReference type="EMBL" id="ADU29690.1"/>
    </source>
</evidence>
<keyword evidence="2" id="KW-1185">Reference proteome</keyword>
<accession>E6TUD4</accession>
<name>E6TUD4_EVAC2</name>